<reference evidence="2 3" key="1">
    <citation type="journal article" date="2015" name="BMC Genomics">
        <title>Comparative genomics and metabolic profiling of the genus Lysobacter.</title>
        <authorList>
            <person name="de Bruijn I."/>
            <person name="Cheng X."/>
            <person name="de Jager V."/>
            <person name="Exposito R.G."/>
            <person name="Watrous J."/>
            <person name="Patel N."/>
            <person name="Postma J."/>
            <person name="Dorrestein P.C."/>
            <person name="Kobayashi D."/>
            <person name="Raaijmakers J.M."/>
        </authorList>
    </citation>
    <scope>NUCLEOTIDE SEQUENCE [LARGE SCALE GENOMIC DNA]</scope>
    <source>
        <strain evidence="2 3">76</strain>
    </source>
</reference>
<sequence length="127" mass="12736">MPAMPGPSAIAIAFRYLVFGVLIAVMLVKPTLTFATEIGELAGPVAALAHEHAGASAGDSAAPNSADPDGCGDARWHLSHCCALQAALLPRFEVGLLAPSAAGPVPAVSTAFVPTPTAVPFRPPISA</sequence>
<evidence type="ECO:0000313" key="3">
    <source>
        <dbReference type="Proteomes" id="UP000060787"/>
    </source>
</evidence>
<keyword evidence="1" id="KW-0472">Membrane</keyword>
<organism evidence="2 3">
    <name type="scientific">Lysobacter antibioticus</name>
    <dbReference type="NCBI Taxonomy" id="84531"/>
    <lineage>
        <taxon>Bacteria</taxon>
        <taxon>Pseudomonadati</taxon>
        <taxon>Pseudomonadota</taxon>
        <taxon>Gammaproteobacteria</taxon>
        <taxon>Lysobacterales</taxon>
        <taxon>Lysobacteraceae</taxon>
        <taxon>Lysobacter</taxon>
    </lineage>
</organism>
<keyword evidence="1" id="KW-0812">Transmembrane</keyword>
<gene>
    <name evidence="2" type="ORF">LA76x_0789</name>
</gene>
<accession>A0A0S2F5X4</accession>
<keyword evidence="1" id="KW-1133">Transmembrane helix</keyword>
<dbReference type="Proteomes" id="UP000060787">
    <property type="component" value="Chromosome"/>
</dbReference>
<evidence type="ECO:0000256" key="1">
    <source>
        <dbReference type="SAM" id="Phobius"/>
    </source>
</evidence>
<protein>
    <recommendedName>
        <fullName evidence="4">Transmembrane protein</fullName>
    </recommendedName>
</protein>
<dbReference type="STRING" id="84531.LA76x_0789"/>
<proteinExistence type="predicted"/>
<feature type="transmembrane region" description="Helical" evidence="1">
    <location>
        <begin position="6"/>
        <end position="28"/>
    </location>
</feature>
<evidence type="ECO:0000313" key="2">
    <source>
        <dbReference type="EMBL" id="ALN78950.1"/>
    </source>
</evidence>
<dbReference type="PATRIC" id="fig|84531.8.peg.816"/>
<dbReference type="AlphaFoldDB" id="A0A0S2F5X4"/>
<dbReference type="EMBL" id="CP011129">
    <property type="protein sequence ID" value="ALN78950.1"/>
    <property type="molecule type" value="Genomic_DNA"/>
</dbReference>
<name>A0A0S2F5X4_LYSAN</name>
<dbReference type="KEGG" id="lab:LA76x_0789"/>
<keyword evidence="3" id="KW-1185">Reference proteome</keyword>
<evidence type="ECO:0008006" key="4">
    <source>
        <dbReference type="Google" id="ProtNLM"/>
    </source>
</evidence>